<evidence type="ECO:0000313" key="2">
    <source>
        <dbReference type="Proteomes" id="UP000634136"/>
    </source>
</evidence>
<organism evidence="1 2">
    <name type="scientific">Senna tora</name>
    <dbReference type="NCBI Taxonomy" id="362788"/>
    <lineage>
        <taxon>Eukaryota</taxon>
        <taxon>Viridiplantae</taxon>
        <taxon>Streptophyta</taxon>
        <taxon>Embryophyta</taxon>
        <taxon>Tracheophyta</taxon>
        <taxon>Spermatophyta</taxon>
        <taxon>Magnoliopsida</taxon>
        <taxon>eudicotyledons</taxon>
        <taxon>Gunneridae</taxon>
        <taxon>Pentapetalae</taxon>
        <taxon>rosids</taxon>
        <taxon>fabids</taxon>
        <taxon>Fabales</taxon>
        <taxon>Fabaceae</taxon>
        <taxon>Caesalpinioideae</taxon>
        <taxon>Cassia clade</taxon>
        <taxon>Senna</taxon>
    </lineage>
</organism>
<comment type="caution">
    <text evidence="1">The sequence shown here is derived from an EMBL/GenBank/DDBJ whole genome shotgun (WGS) entry which is preliminary data.</text>
</comment>
<dbReference type="EMBL" id="JAAIUW010000012">
    <property type="protein sequence ID" value="KAF7807494.1"/>
    <property type="molecule type" value="Genomic_DNA"/>
</dbReference>
<accession>A0A834T1L7</accession>
<reference evidence="1" key="1">
    <citation type="submission" date="2020-09" db="EMBL/GenBank/DDBJ databases">
        <title>Genome-Enabled Discovery of Anthraquinone Biosynthesis in Senna tora.</title>
        <authorList>
            <person name="Kang S.-H."/>
            <person name="Pandey R.P."/>
            <person name="Lee C.-M."/>
            <person name="Sim J.-S."/>
            <person name="Jeong J.-T."/>
            <person name="Choi B.-S."/>
            <person name="Jung M."/>
            <person name="Ginzburg D."/>
            <person name="Zhao K."/>
            <person name="Won S.Y."/>
            <person name="Oh T.-J."/>
            <person name="Yu Y."/>
            <person name="Kim N.-H."/>
            <person name="Lee O.R."/>
            <person name="Lee T.-H."/>
            <person name="Bashyal P."/>
            <person name="Kim T.-S."/>
            <person name="Lee W.-H."/>
            <person name="Kawkins C."/>
            <person name="Kim C.-K."/>
            <person name="Kim J.S."/>
            <person name="Ahn B.O."/>
            <person name="Rhee S.Y."/>
            <person name="Sohng J.K."/>
        </authorList>
    </citation>
    <scope>NUCLEOTIDE SEQUENCE</scope>
    <source>
        <tissue evidence="1">Leaf</tissue>
    </source>
</reference>
<proteinExistence type="predicted"/>
<protein>
    <submittedName>
        <fullName evidence="1">Uncharacterized protein</fullName>
    </submittedName>
</protein>
<dbReference type="AlphaFoldDB" id="A0A834T1L7"/>
<keyword evidence="2" id="KW-1185">Reference proteome</keyword>
<sequence length="182" mass="19964">MECLAIALHGGLCLNPCFSEPPTKHGLYDFFPRVTIEAGAITFLKPNPPFKPPIKQAINLIHGALRPVLAKKASEDQKPRVAGLRARSCKKKQVKTKSLMWQGSTPVLAKKQGKTKSLMWQGSAPVLAKKASEDQKPRVAGLRARSCAKKQAKTKSLMWQVSVQAKTKKPNMANTILNQANK</sequence>
<dbReference type="Proteomes" id="UP000634136">
    <property type="component" value="Unassembled WGS sequence"/>
</dbReference>
<name>A0A834T1L7_9FABA</name>
<gene>
    <name evidence="1" type="ORF">G2W53_039655</name>
</gene>
<evidence type="ECO:0000313" key="1">
    <source>
        <dbReference type="EMBL" id="KAF7807494.1"/>
    </source>
</evidence>